<dbReference type="EMBL" id="CP019658">
    <property type="protein sequence ID" value="AVF29004.1"/>
    <property type="molecule type" value="Genomic_DNA"/>
</dbReference>
<dbReference type="Proteomes" id="UP000239833">
    <property type="component" value="Plasmid unnamed3"/>
</dbReference>
<dbReference type="AlphaFoldDB" id="A0A2L1UKC2"/>
<proteinExistence type="predicted"/>
<evidence type="ECO:0000313" key="2">
    <source>
        <dbReference type="Proteomes" id="UP000239833"/>
    </source>
</evidence>
<sequence length="122" mass="14349">MTINVNVFKTKVDGWKLKEVDYPLLQALTNEEFTREVEKLVEDECYCRFHLELYENEYFEKVARFTAVPSSFGVAIILVYTKKSEETCDKEEITRNIINLDDVRTIYSMMNNKTGVIKSKFV</sequence>
<gene>
    <name evidence="1" type="ORF">ERICIII_05003</name>
</gene>
<evidence type="ECO:0000313" key="1">
    <source>
        <dbReference type="EMBL" id="AVF29004.1"/>
    </source>
</evidence>
<geneLocation type="plasmid" evidence="1">
    <name>unnamed3</name>
</geneLocation>
<accession>A0A2L1UKC2</accession>
<reference evidence="2" key="1">
    <citation type="submission" date="2017-02" db="EMBL/GenBank/DDBJ databases">
        <title>Delineation of Paenibacillus larvae strains originating from foulbrood outbreaks.</title>
        <authorList>
            <person name="Beims H."/>
            <person name="Bunk B."/>
            <person name="Sproeer C."/>
            <person name="Mohr K.I."/>
            <person name="Pradella S."/>
            <person name="Guenther G."/>
            <person name="Rohde M."/>
            <person name="von der Ohe W."/>
            <person name="Steinert M."/>
        </authorList>
    </citation>
    <scope>NUCLEOTIDE SEQUENCE [LARGE SCALE GENOMIC DNA]</scope>
    <source>
        <strain evidence="2">Eric_III</strain>
        <plasmid evidence="2">Plasmid unnamed3</plasmid>
    </source>
</reference>
<protein>
    <submittedName>
        <fullName evidence="1">Uncharacterized protein</fullName>
    </submittedName>
</protein>
<keyword evidence="1" id="KW-0614">Plasmid</keyword>
<name>A0A2L1UKC2_9BACL</name>
<dbReference type="GeneID" id="64221156"/>
<dbReference type="RefSeq" id="WP_077997765.1">
    <property type="nucleotide sequence ID" value="NZ_CP019658.1"/>
</dbReference>
<organism evidence="1 2">
    <name type="scientific">Paenibacillus larvae subsp. larvae</name>
    <dbReference type="NCBI Taxonomy" id="147375"/>
    <lineage>
        <taxon>Bacteria</taxon>
        <taxon>Bacillati</taxon>
        <taxon>Bacillota</taxon>
        <taxon>Bacilli</taxon>
        <taxon>Bacillales</taxon>
        <taxon>Paenibacillaceae</taxon>
        <taxon>Paenibacillus</taxon>
    </lineage>
</organism>